<evidence type="ECO:0000256" key="1">
    <source>
        <dbReference type="ARBA" id="ARBA00005254"/>
    </source>
</evidence>
<evidence type="ECO:0000256" key="2">
    <source>
        <dbReference type="ARBA" id="ARBA00012076"/>
    </source>
</evidence>
<dbReference type="AlphaFoldDB" id="A0A7Y9JN23"/>
<dbReference type="EC" id="4.2.1.17" evidence="2"/>
<evidence type="ECO:0000256" key="4">
    <source>
        <dbReference type="ARBA" id="ARBA00023709"/>
    </source>
</evidence>
<dbReference type="PANTHER" id="PTHR11941">
    <property type="entry name" value="ENOYL-COA HYDRATASE-RELATED"/>
    <property type="match status" value="1"/>
</dbReference>
<organism evidence="6 7">
    <name type="scientific">Microbacterium pseudoresistens</name>
    <dbReference type="NCBI Taxonomy" id="640634"/>
    <lineage>
        <taxon>Bacteria</taxon>
        <taxon>Bacillati</taxon>
        <taxon>Actinomycetota</taxon>
        <taxon>Actinomycetes</taxon>
        <taxon>Micrococcales</taxon>
        <taxon>Microbacteriaceae</taxon>
        <taxon>Microbacterium</taxon>
    </lineage>
</organism>
<dbReference type="CDD" id="cd06558">
    <property type="entry name" value="crotonase-like"/>
    <property type="match status" value="1"/>
</dbReference>
<dbReference type="GO" id="GO:0006635">
    <property type="term" value="P:fatty acid beta-oxidation"/>
    <property type="evidence" value="ECO:0007669"/>
    <property type="project" value="TreeGrafter"/>
</dbReference>
<dbReference type="Gene3D" id="1.10.12.10">
    <property type="entry name" value="Lyase 2-enoyl-coa Hydratase, Chain A, domain 2"/>
    <property type="match status" value="1"/>
</dbReference>
<evidence type="ECO:0000256" key="3">
    <source>
        <dbReference type="ARBA" id="ARBA00023239"/>
    </source>
</evidence>
<gene>
    <name evidence="6" type="ORF">BKA02_001168</name>
</gene>
<dbReference type="PANTHER" id="PTHR11941:SF54">
    <property type="entry name" value="ENOYL-COA HYDRATASE, MITOCHONDRIAL"/>
    <property type="match status" value="1"/>
</dbReference>
<dbReference type="SUPFAM" id="SSF52096">
    <property type="entry name" value="ClpP/crotonase"/>
    <property type="match status" value="1"/>
</dbReference>
<evidence type="ECO:0000313" key="6">
    <source>
        <dbReference type="EMBL" id="NYD54113.1"/>
    </source>
</evidence>
<keyword evidence="7" id="KW-1185">Reference proteome</keyword>
<dbReference type="Pfam" id="PF00378">
    <property type="entry name" value="ECH_1"/>
    <property type="match status" value="1"/>
</dbReference>
<dbReference type="FunFam" id="1.10.12.10:FF:000001">
    <property type="entry name" value="Probable enoyl-CoA hydratase, mitochondrial"/>
    <property type="match status" value="1"/>
</dbReference>
<evidence type="ECO:0000256" key="5">
    <source>
        <dbReference type="ARBA" id="ARBA00023717"/>
    </source>
</evidence>
<dbReference type="RefSeq" id="WP_179432169.1">
    <property type="nucleotide sequence ID" value="NZ_BAABLC010000001.1"/>
</dbReference>
<dbReference type="EMBL" id="JACCBH010000001">
    <property type="protein sequence ID" value="NYD54113.1"/>
    <property type="molecule type" value="Genomic_DNA"/>
</dbReference>
<protein>
    <recommendedName>
        <fullName evidence="2">enoyl-CoA hydratase</fullName>
        <ecNumber evidence="2">4.2.1.17</ecNumber>
    </recommendedName>
</protein>
<evidence type="ECO:0000313" key="7">
    <source>
        <dbReference type="Proteomes" id="UP000552045"/>
    </source>
</evidence>
<comment type="catalytic activity">
    <reaction evidence="4">
        <text>a (3S)-3-hydroxyacyl-CoA = a (2E)-enoyl-CoA + H2O</text>
        <dbReference type="Rhea" id="RHEA:16105"/>
        <dbReference type="ChEBI" id="CHEBI:15377"/>
        <dbReference type="ChEBI" id="CHEBI:57318"/>
        <dbReference type="ChEBI" id="CHEBI:58856"/>
        <dbReference type="EC" id="4.2.1.17"/>
    </reaction>
</comment>
<keyword evidence="3 6" id="KW-0456">Lyase</keyword>
<dbReference type="InterPro" id="IPR001753">
    <property type="entry name" value="Enoyl-CoA_hydra/iso"/>
</dbReference>
<proteinExistence type="inferred from homology"/>
<accession>A0A7Y9JN23</accession>
<comment type="similarity">
    <text evidence="1">Belongs to the enoyl-CoA hydratase/isomerase family.</text>
</comment>
<dbReference type="InterPro" id="IPR014748">
    <property type="entry name" value="Enoyl-CoA_hydra_C"/>
</dbReference>
<dbReference type="InterPro" id="IPR029045">
    <property type="entry name" value="ClpP/crotonase-like_dom_sf"/>
</dbReference>
<sequence>MTIRTELDGRVATITIDRPEAANALDAATRRELVGAWRWVEETAEIRVAVLTGAGDRVFCAGSDLRDPALDDFDYASDELFGSPPREHFHRELQTTKPMICAINGHALGGGLELALLADIRITADHAEFGCPEVTVGSMPGAGATQRLPRLIGTSAAAGMLLTGSRIDATEALRLGLVSESVPVSGLQARAAELAAGVARNAPLSVRATLRALRAADEWPLEHGLELERHLFGLIRSTRDRAEGRAAFRERRDPDFEGR</sequence>
<dbReference type="GO" id="GO:0004300">
    <property type="term" value="F:enoyl-CoA hydratase activity"/>
    <property type="evidence" value="ECO:0007669"/>
    <property type="project" value="UniProtKB-EC"/>
</dbReference>
<name>A0A7Y9JN23_9MICO</name>
<reference evidence="6 7" key="1">
    <citation type="submission" date="2020-07" db="EMBL/GenBank/DDBJ databases">
        <title>Sequencing the genomes of 1000 actinobacteria strains.</title>
        <authorList>
            <person name="Klenk H.-P."/>
        </authorList>
    </citation>
    <scope>NUCLEOTIDE SEQUENCE [LARGE SCALE GENOMIC DNA]</scope>
    <source>
        <strain evidence="6 7">DSM 22185</strain>
    </source>
</reference>
<dbReference type="FunFam" id="3.90.226.10:FF:000009">
    <property type="entry name" value="Carnitinyl-CoA dehydratase"/>
    <property type="match status" value="1"/>
</dbReference>
<dbReference type="Proteomes" id="UP000552045">
    <property type="component" value="Unassembled WGS sequence"/>
</dbReference>
<dbReference type="Gene3D" id="3.90.226.10">
    <property type="entry name" value="2-enoyl-CoA Hydratase, Chain A, domain 1"/>
    <property type="match status" value="1"/>
</dbReference>
<comment type="caution">
    <text evidence="6">The sequence shown here is derived from an EMBL/GenBank/DDBJ whole genome shotgun (WGS) entry which is preliminary data.</text>
</comment>
<comment type="catalytic activity">
    <reaction evidence="5">
        <text>a 4-saturated-(3S)-3-hydroxyacyl-CoA = a (3E)-enoyl-CoA + H2O</text>
        <dbReference type="Rhea" id="RHEA:20724"/>
        <dbReference type="ChEBI" id="CHEBI:15377"/>
        <dbReference type="ChEBI" id="CHEBI:58521"/>
        <dbReference type="ChEBI" id="CHEBI:137480"/>
        <dbReference type="EC" id="4.2.1.17"/>
    </reaction>
</comment>